<evidence type="ECO:0000259" key="5">
    <source>
        <dbReference type="PROSITE" id="PS51379"/>
    </source>
</evidence>
<dbReference type="InterPro" id="IPR001226">
    <property type="entry name" value="Flavodoxin_CS"/>
</dbReference>
<dbReference type="InterPro" id="IPR017900">
    <property type="entry name" value="4Fe4S_Fe_S_CS"/>
</dbReference>
<feature type="domain" description="4Fe-4S ferredoxin-type" evidence="5">
    <location>
        <begin position="198"/>
        <end position="228"/>
    </location>
</feature>
<dbReference type="SUPFAM" id="SSF54862">
    <property type="entry name" value="4Fe-4S ferredoxins"/>
    <property type="match status" value="1"/>
</dbReference>
<protein>
    <submittedName>
        <fullName evidence="6">Flavodoxin signature</fullName>
    </submittedName>
</protein>
<sequence>MKILILYFSGTGNTCFIAEKIRDELCRGNYDVQLSAVETFPPAKVDKFDVLILGYPVYACDMPLFLQDYVNELTLPRTQKAILFSTMGFYSANAFRKIGRRLIRKGMVPLHFAEVKMPGSDGLVFMGKESRYVMKVRSTNFNEAAMIKKAVAEIAGVVANLGGANGKRAEAKLPPVKWSGWIMGGLMSLIYKLVEKKMKRKFRADEQCIKCRLCERICPSRNIAVQEEVIFADRCFLCMRCINQCPTEAIQIGAKTQGKFRWKGPDGNYSPAKR</sequence>
<dbReference type="GO" id="GO:0051536">
    <property type="term" value="F:iron-sulfur cluster binding"/>
    <property type="evidence" value="ECO:0007669"/>
    <property type="project" value="UniProtKB-KW"/>
</dbReference>
<dbReference type="EMBL" id="UPPP01000072">
    <property type="protein sequence ID" value="VBB07337.1"/>
    <property type="molecule type" value="Genomic_DNA"/>
</dbReference>
<dbReference type="Pfam" id="PF12838">
    <property type="entry name" value="Fer4_7"/>
    <property type="match status" value="1"/>
</dbReference>
<keyword evidence="2" id="KW-0408">Iron</keyword>
<keyword evidence="7" id="KW-1185">Reference proteome</keyword>
<evidence type="ECO:0000259" key="4">
    <source>
        <dbReference type="PROSITE" id="PS50902"/>
    </source>
</evidence>
<feature type="domain" description="Flavodoxin-like" evidence="4">
    <location>
        <begin position="3"/>
        <end position="137"/>
    </location>
</feature>
<dbReference type="InterPro" id="IPR017896">
    <property type="entry name" value="4Fe4S_Fe-S-bd"/>
</dbReference>
<keyword evidence="1" id="KW-0479">Metal-binding</keyword>
<accession>A0A498R8R4</accession>
<dbReference type="PROSITE" id="PS51379">
    <property type="entry name" value="4FE4S_FER_2"/>
    <property type="match status" value="2"/>
</dbReference>
<reference evidence="6 7" key="1">
    <citation type="submission" date="2018-06" db="EMBL/GenBank/DDBJ databases">
        <authorList>
            <person name="Strepis N."/>
        </authorList>
    </citation>
    <scope>NUCLEOTIDE SEQUENCE [LARGE SCALE GENOMIC DNA]</scope>
    <source>
        <strain evidence="6">LUCI</strain>
    </source>
</reference>
<evidence type="ECO:0000313" key="7">
    <source>
        <dbReference type="Proteomes" id="UP000277811"/>
    </source>
</evidence>
<feature type="domain" description="4Fe-4S ferredoxin-type" evidence="5">
    <location>
        <begin position="229"/>
        <end position="255"/>
    </location>
</feature>
<dbReference type="Gene3D" id="3.30.70.20">
    <property type="match status" value="1"/>
</dbReference>
<dbReference type="InterPro" id="IPR029039">
    <property type="entry name" value="Flavoprotein-like_sf"/>
</dbReference>
<dbReference type="PROSITE" id="PS00201">
    <property type="entry name" value="FLAVODOXIN"/>
    <property type="match status" value="1"/>
</dbReference>
<dbReference type="SUPFAM" id="SSF52218">
    <property type="entry name" value="Flavoproteins"/>
    <property type="match status" value="1"/>
</dbReference>
<evidence type="ECO:0000256" key="1">
    <source>
        <dbReference type="ARBA" id="ARBA00022723"/>
    </source>
</evidence>
<dbReference type="PANTHER" id="PTHR43122:SF1">
    <property type="entry name" value="IRON-SULFUR-BINDING PROTEIN"/>
    <property type="match status" value="1"/>
</dbReference>
<evidence type="ECO:0000313" key="6">
    <source>
        <dbReference type="EMBL" id="VBB07337.1"/>
    </source>
</evidence>
<dbReference type="Gene3D" id="3.40.50.360">
    <property type="match status" value="1"/>
</dbReference>
<proteinExistence type="predicted"/>
<dbReference type="AlphaFoldDB" id="A0A498R8R4"/>
<dbReference type="GO" id="GO:0046872">
    <property type="term" value="F:metal ion binding"/>
    <property type="evidence" value="ECO:0007669"/>
    <property type="project" value="UniProtKB-KW"/>
</dbReference>
<evidence type="ECO:0000256" key="3">
    <source>
        <dbReference type="ARBA" id="ARBA00023014"/>
    </source>
</evidence>
<dbReference type="RefSeq" id="WP_122628266.1">
    <property type="nucleotide sequence ID" value="NZ_UPPP01000072.1"/>
</dbReference>
<dbReference type="PROSITE" id="PS50902">
    <property type="entry name" value="FLAVODOXIN_LIKE"/>
    <property type="match status" value="1"/>
</dbReference>
<evidence type="ECO:0000256" key="2">
    <source>
        <dbReference type="ARBA" id="ARBA00023004"/>
    </source>
</evidence>
<dbReference type="InterPro" id="IPR008254">
    <property type="entry name" value="Flavodoxin/NO_synth"/>
</dbReference>
<name>A0A498R8R4_9FIRM</name>
<dbReference type="GO" id="GO:0016651">
    <property type="term" value="F:oxidoreductase activity, acting on NAD(P)H"/>
    <property type="evidence" value="ECO:0007669"/>
    <property type="project" value="UniProtKB-ARBA"/>
</dbReference>
<keyword evidence="3" id="KW-0411">Iron-sulfur</keyword>
<gene>
    <name evidence="6" type="ORF">LUCI_2581</name>
</gene>
<dbReference type="PROSITE" id="PS00198">
    <property type="entry name" value="4FE4S_FER_1"/>
    <property type="match status" value="2"/>
</dbReference>
<dbReference type="OrthoDB" id="307208at2"/>
<dbReference type="InterPro" id="IPR047964">
    <property type="entry name" value="EFR1-like"/>
</dbReference>
<organism evidence="6 7">
    <name type="scientific">Lucifera butyrica</name>
    <dbReference type="NCBI Taxonomy" id="1351585"/>
    <lineage>
        <taxon>Bacteria</taxon>
        <taxon>Bacillati</taxon>
        <taxon>Bacillota</taxon>
        <taxon>Negativicutes</taxon>
        <taxon>Veillonellales</taxon>
        <taxon>Veillonellaceae</taxon>
        <taxon>Lucifera</taxon>
    </lineage>
</organism>
<dbReference type="NCBIfam" id="NF038196">
    <property type="entry name" value="ferrodoxin_EFR1"/>
    <property type="match status" value="1"/>
</dbReference>
<dbReference type="GO" id="GO:0010181">
    <property type="term" value="F:FMN binding"/>
    <property type="evidence" value="ECO:0007669"/>
    <property type="project" value="InterPro"/>
</dbReference>
<dbReference type="GO" id="GO:0009055">
    <property type="term" value="F:electron transfer activity"/>
    <property type="evidence" value="ECO:0007669"/>
    <property type="project" value="InterPro"/>
</dbReference>
<dbReference type="PANTHER" id="PTHR43122">
    <property type="entry name" value="FERREDOXIN SUBUNIT OF PYRUVATE:FLAVODOXIN OXIDOREDUCTASE-RELATED"/>
    <property type="match status" value="1"/>
</dbReference>
<dbReference type="Pfam" id="PF12641">
    <property type="entry name" value="Flavodoxin_3"/>
    <property type="match status" value="1"/>
</dbReference>
<dbReference type="Proteomes" id="UP000277811">
    <property type="component" value="Unassembled WGS sequence"/>
</dbReference>